<dbReference type="Proteomes" id="UP000051565">
    <property type="component" value="Unassembled WGS sequence"/>
</dbReference>
<dbReference type="AlphaFoldDB" id="A0A0R2JXY4"/>
<dbReference type="OrthoDB" id="2146354at2"/>
<dbReference type="GeneID" id="61250257"/>
<evidence type="ECO:0000313" key="2">
    <source>
        <dbReference type="EMBL" id="KRN78973.1"/>
    </source>
</evidence>
<evidence type="ECO:0000259" key="1">
    <source>
        <dbReference type="Pfam" id="PF14493"/>
    </source>
</evidence>
<proteinExistence type="predicted"/>
<dbReference type="RefSeq" id="WP_054646157.1">
    <property type="nucleotide sequence ID" value="NZ_FUXS01000001.1"/>
</dbReference>
<dbReference type="Pfam" id="PF14493">
    <property type="entry name" value="HTH_40"/>
    <property type="match status" value="1"/>
</dbReference>
<organism evidence="2 3">
    <name type="scientific">Fructilactobacillus lindneri DSM 20690 = JCM 11027</name>
    <dbReference type="NCBI Taxonomy" id="1122148"/>
    <lineage>
        <taxon>Bacteria</taxon>
        <taxon>Bacillati</taxon>
        <taxon>Bacillota</taxon>
        <taxon>Bacilli</taxon>
        <taxon>Lactobacillales</taxon>
        <taxon>Lactobacillaceae</taxon>
        <taxon>Fructilactobacillus</taxon>
    </lineage>
</organism>
<comment type="caution">
    <text evidence="2">The sequence shown here is derived from an EMBL/GenBank/DDBJ whole genome shotgun (WGS) entry which is preliminary data.</text>
</comment>
<accession>A0A0R2JXY4</accession>
<evidence type="ECO:0000313" key="3">
    <source>
        <dbReference type="Proteomes" id="UP000051565"/>
    </source>
</evidence>
<keyword evidence="3" id="KW-1185">Reference proteome</keyword>
<reference evidence="2 3" key="1">
    <citation type="journal article" date="2015" name="Genome Announc.">
        <title>Expanding the biotechnology potential of lactobacilli through comparative genomics of 213 strains and associated genera.</title>
        <authorList>
            <person name="Sun Z."/>
            <person name="Harris H.M."/>
            <person name="McCann A."/>
            <person name="Guo C."/>
            <person name="Argimon S."/>
            <person name="Zhang W."/>
            <person name="Yang X."/>
            <person name="Jeffery I.B."/>
            <person name="Cooney J.C."/>
            <person name="Kagawa T.F."/>
            <person name="Liu W."/>
            <person name="Song Y."/>
            <person name="Salvetti E."/>
            <person name="Wrobel A."/>
            <person name="Rasinkangas P."/>
            <person name="Parkhill J."/>
            <person name="Rea M.C."/>
            <person name="O'Sullivan O."/>
            <person name="Ritari J."/>
            <person name="Douillard F.P."/>
            <person name="Paul Ross R."/>
            <person name="Yang R."/>
            <person name="Briner A.E."/>
            <person name="Felis G.E."/>
            <person name="de Vos W.M."/>
            <person name="Barrangou R."/>
            <person name="Klaenhammer T.R."/>
            <person name="Caufield P.W."/>
            <person name="Cui Y."/>
            <person name="Zhang H."/>
            <person name="O'Toole P.W."/>
        </authorList>
    </citation>
    <scope>NUCLEOTIDE SEQUENCE [LARGE SCALE GENOMIC DNA]</scope>
    <source>
        <strain evidence="2 3">DSM 20690</strain>
    </source>
</reference>
<feature type="domain" description="Helicase Helix-turn-helix" evidence="1">
    <location>
        <begin position="247"/>
        <end position="337"/>
    </location>
</feature>
<dbReference type="EMBL" id="JQBT01000032">
    <property type="protein sequence ID" value="KRN78973.1"/>
    <property type="molecule type" value="Genomic_DNA"/>
</dbReference>
<dbReference type="PATRIC" id="fig|1122148.6.peg.396"/>
<name>A0A0R2JXY4_9LACO</name>
<sequence length="358" mass="42383">MDFKNKLALFLLDEQQVRRKRLLENLLNGKKTVATLYWSLRYDLLGYFGVGRYFGIYNLSYDELLDQDLIKAVPNNSFIITNKGQKKKDQLRTILPDYKWSKQFQNIDIIHFKQRFMLFIQVVSEYSHGENQYYALDINQNDKRFVKNYFKSLKKTDLEQKVKSELINFLSELDNKTALLFASELVGYHNNGNTMEQISQKLNLDLFAVYFVDLTLFCLFTKYVERNSDSIFKPLLNGLNKSLLNQSALKTFKLYENTHNINTIIEKRNIKPSTIYEHLLEIAICWPIDKFPYADFITNQDKELIVSELGKRIDTWNYENLTENIKQKLSFFKFRLIEILLTKRNLVNANGEIEIDEN</sequence>
<protein>
    <recommendedName>
        <fullName evidence="1">Helicase Helix-turn-helix domain-containing protein</fullName>
    </recommendedName>
</protein>
<dbReference type="InterPro" id="IPR029491">
    <property type="entry name" value="Helicase_HTH"/>
</dbReference>
<gene>
    <name evidence="2" type="ORF">IV52_GL000377</name>
</gene>
<dbReference type="STRING" id="53444.AYR59_05330"/>